<keyword evidence="3" id="KW-1185">Reference proteome</keyword>
<evidence type="ECO:0000313" key="2">
    <source>
        <dbReference type="EMBL" id="PRQ52393.1"/>
    </source>
</evidence>
<name>A0A2P6S148_ROSCH</name>
<dbReference type="AlphaFoldDB" id="A0A2P6S148"/>
<evidence type="ECO:0000256" key="1">
    <source>
        <dbReference type="SAM" id="MobiDB-lite"/>
    </source>
</evidence>
<sequence>MRKFSEFYFSTTSLILLFWIRARDQRLCMMKKKKKKKKKKTTTSSSGLFKNPPMRFSSATTPGWVRFFQVFNRNRISQRDLNDTDDAMPMLSLSTSAGFVSFPLQFARICKNIKSTGEEDKPNSSPGFA</sequence>
<reference evidence="2 3" key="1">
    <citation type="journal article" date="2018" name="Nat. Genet.">
        <title>The Rosa genome provides new insights in the design of modern roses.</title>
        <authorList>
            <person name="Bendahmane M."/>
        </authorList>
    </citation>
    <scope>NUCLEOTIDE SEQUENCE [LARGE SCALE GENOMIC DNA]</scope>
    <source>
        <strain evidence="3">cv. Old Blush</strain>
    </source>
</reference>
<feature type="region of interest" description="Disordered" evidence="1">
    <location>
        <begin position="32"/>
        <end position="55"/>
    </location>
</feature>
<evidence type="ECO:0000313" key="3">
    <source>
        <dbReference type="Proteomes" id="UP000238479"/>
    </source>
</evidence>
<protein>
    <submittedName>
        <fullName evidence="2">Uncharacterized protein</fullName>
    </submittedName>
</protein>
<dbReference type="EMBL" id="PDCK01000040">
    <property type="protein sequence ID" value="PRQ52393.1"/>
    <property type="molecule type" value="Genomic_DNA"/>
</dbReference>
<gene>
    <name evidence="2" type="ORF">RchiOBHm_Chr2g0155011</name>
</gene>
<dbReference type="Gramene" id="PRQ52393">
    <property type="protein sequence ID" value="PRQ52393"/>
    <property type="gene ID" value="RchiOBHm_Chr2g0155011"/>
</dbReference>
<proteinExistence type="predicted"/>
<feature type="compositionally biased region" description="Basic residues" evidence="1">
    <location>
        <begin position="32"/>
        <end position="41"/>
    </location>
</feature>
<accession>A0A2P6S148</accession>
<organism evidence="2 3">
    <name type="scientific">Rosa chinensis</name>
    <name type="common">China rose</name>
    <dbReference type="NCBI Taxonomy" id="74649"/>
    <lineage>
        <taxon>Eukaryota</taxon>
        <taxon>Viridiplantae</taxon>
        <taxon>Streptophyta</taxon>
        <taxon>Embryophyta</taxon>
        <taxon>Tracheophyta</taxon>
        <taxon>Spermatophyta</taxon>
        <taxon>Magnoliopsida</taxon>
        <taxon>eudicotyledons</taxon>
        <taxon>Gunneridae</taxon>
        <taxon>Pentapetalae</taxon>
        <taxon>rosids</taxon>
        <taxon>fabids</taxon>
        <taxon>Rosales</taxon>
        <taxon>Rosaceae</taxon>
        <taxon>Rosoideae</taxon>
        <taxon>Rosoideae incertae sedis</taxon>
        <taxon>Rosa</taxon>
    </lineage>
</organism>
<dbReference type="Proteomes" id="UP000238479">
    <property type="component" value="Chromosome 2"/>
</dbReference>
<comment type="caution">
    <text evidence="2">The sequence shown here is derived from an EMBL/GenBank/DDBJ whole genome shotgun (WGS) entry which is preliminary data.</text>
</comment>